<evidence type="ECO:0000313" key="1">
    <source>
        <dbReference type="EMBL" id="QNI30939.1"/>
    </source>
</evidence>
<name>A0A7G8BEG9_9BACT</name>
<organism evidence="1 2">
    <name type="scientific">Alloacidobacterium dinghuense</name>
    <dbReference type="NCBI Taxonomy" id="2763107"/>
    <lineage>
        <taxon>Bacteria</taxon>
        <taxon>Pseudomonadati</taxon>
        <taxon>Acidobacteriota</taxon>
        <taxon>Terriglobia</taxon>
        <taxon>Terriglobales</taxon>
        <taxon>Acidobacteriaceae</taxon>
        <taxon>Alloacidobacterium</taxon>
    </lineage>
</organism>
<dbReference type="RefSeq" id="WP_186741179.1">
    <property type="nucleotide sequence ID" value="NZ_CP060394.1"/>
</dbReference>
<dbReference type="Proteomes" id="UP000515312">
    <property type="component" value="Chromosome"/>
</dbReference>
<dbReference type="AlphaFoldDB" id="A0A7G8BEG9"/>
<evidence type="ECO:0000313" key="2">
    <source>
        <dbReference type="Proteomes" id="UP000515312"/>
    </source>
</evidence>
<dbReference type="EMBL" id="CP060394">
    <property type="protein sequence ID" value="QNI30939.1"/>
    <property type="molecule type" value="Genomic_DNA"/>
</dbReference>
<proteinExistence type="predicted"/>
<gene>
    <name evidence="1" type="ORF">H7849_17720</name>
</gene>
<dbReference type="KEGG" id="adin:H7849_17720"/>
<reference evidence="1 2" key="1">
    <citation type="submission" date="2020-08" db="EMBL/GenBank/DDBJ databases">
        <title>Edaphobacter telluris sp. nov. and Acidobacterium dinghuensis sp. nov., two acidobacteria isolated from forest soil.</title>
        <authorList>
            <person name="Fu J."/>
            <person name="Qiu L."/>
        </authorList>
    </citation>
    <scope>NUCLEOTIDE SEQUENCE [LARGE SCALE GENOMIC DNA]</scope>
    <source>
        <strain evidence="1">4Y35</strain>
    </source>
</reference>
<sequence>MRADDKKSDNLSCDGDPVAVSDRQYQQQAGDVLESRHLEIVRLFAGTGSLNVSVCNAQLRVRTKPDAKDLKLSVELGDKVEKPAADYIHILRVDPESATIHLKFPNNSHAIVTLTLPMNKGLESEFNLGRGDLNFDAIGSAGEREINVGYGHAKLLVDGDKSYADMQVNIGMGSLHDHRPGGHDGHFVVSKSYSGSGVGSLEVNVGMGSLDIAQE</sequence>
<keyword evidence="2" id="KW-1185">Reference proteome</keyword>
<accession>A0A7G8BEG9</accession>
<protein>
    <submittedName>
        <fullName evidence="1">Uncharacterized protein</fullName>
    </submittedName>
</protein>